<dbReference type="InterPro" id="IPR005353">
    <property type="entry name" value="UPF0146"/>
</dbReference>
<dbReference type="RefSeq" id="WP_116669570.1">
    <property type="nucleotide sequence ID" value="NZ_CALIUN010000005.1"/>
</dbReference>
<comment type="caution">
    <text evidence="3">The sequence shown here is derived from an EMBL/GenBank/DDBJ whole genome shotgun (WGS) entry which is preliminary data.</text>
</comment>
<dbReference type="Pfam" id="PF03686">
    <property type="entry name" value="UPF0146"/>
    <property type="match status" value="1"/>
</dbReference>
<evidence type="ECO:0000313" key="4">
    <source>
        <dbReference type="Proteomes" id="UP000245577"/>
    </source>
</evidence>
<dbReference type="PIRSF" id="PIRSF016725">
    <property type="entry name" value="UCP016725"/>
    <property type="match status" value="1"/>
</dbReference>
<organism evidence="3 4">
    <name type="scientific">Methanobrevibacter woesei</name>
    <dbReference type="NCBI Taxonomy" id="190976"/>
    <lineage>
        <taxon>Archaea</taxon>
        <taxon>Methanobacteriati</taxon>
        <taxon>Methanobacteriota</taxon>
        <taxon>Methanomada group</taxon>
        <taxon>Methanobacteria</taxon>
        <taxon>Methanobacteriales</taxon>
        <taxon>Methanobacteriaceae</taxon>
        <taxon>Methanobrevibacter</taxon>
    </lineage>
</organism>
<dbReference type="EMBL" id="MZGU01000004">
    <property type="protein sequence ID" value="PWB85925.1"/>
    <property type="molecule type" value="Genomic_DNA"/>
</dbReference>
<dbReference type="InterPro" id="IPR029063">
    <property type="entry name" value="SAM-dependent_MTases_sf"/>
</dbReference>
<dbReference type="Gene3D" id="3.40.50.150">
    <property type="entry name" value="Vaccinia Virus protein VP39"/>
    <property type="match status" value="1"/>
</dbReference>
<reference evidence="3 4" key="1">
    <citation type="submission" date="2017-03" db="EMBL/GenBank/DDBJ databases">
        <title>Genome sequence of Methanobrevibacter wosei.</title>
        <authorList>
            <person name="Poehlein A."/>
            <person name="Seedorf H."/>
            <person name="Daniel R."/>
        </authorList>
    </citation>
    <scope>NUCLEOTIDE SEQUENCE [LARGE SCALE GENOMIC DNA]</scope>
    <source>
        <strain evidence="3 4">DSM 11979</strain>
    </source>
</reference>
<dbReference type="OrthoDB" id="59816at2157"/>
<comment type="similarity">
    <text evidence="1 2">Belongs to the UPF0146 family.</text>
</comment>
<evidence type="ECO:0000313" key="3">
    <source>
        <dbReference type="EMBL" id="PWB85925.1"/>
    </source>
</evidence>
<evidence type="ECO:0000256" key="2">
    <source>
        <dbReference type="HAMAP-Rule" id="MF_00341"/>
    </source>
</evidence>
<dbReference type="HAMAP" id="MF_00341">
    <property type="entry name" value="UPF0146"/>
    <property type="match status" value="1"/>
</dbReference>
<dbReference type="AlphaFoldDB" id="A0A2U1S761"/>
<name>A0A2U1S761_9EURY</name>
<accession>A0A2U1S761</accession>
<keyword evidence="4" id="KW-1185">Reference proteome</keyword>
<gene>
    <name evidence="3" type="ORF">MBBWO_07770</name>
</gene>
<sequence>MWEDLGEYILTITDKRPLKIAEIGVGKVDLVYQYLKKQDQVDIIKTDIRPADESVIKDDITNPNLDLYKDVDIIYSIRPPSELQPYLVKLKDLTNAKLIIRPLFNEDLNTGPRKMKLKNYKKASFYIL</sequence>
<protein>
    <recommendedName>
        <fullName evidence="2">UPF0146 protein MBBWO_07770</fullName>
    </recommendedName>
</protein>
<dbReference type="Proteomes" id="UP000245577">
    <property type="component" value="Unassembled WGS sequence"/>
</dbReference>
<proteinExistence type="inferred from homology"/>
<evidence type="ECO:0000256" key="1">
    <source>
        <dbReference type="ARBA" id="ARBA00006969"/>
    </source>
</evidence>